<name>A0A2P9HI82_9HYPH</name>
<accession>A0A2P9HI82</accession>
<protein>
    <submittedName>
        <fullName evidence="2">Uncharacterized protein</fullName>
    </submittedName>
</protein>
<dbReference type="EMBL" id="OOFM01000004">
    <property type="protein sequence ID" value="SPL63831.1"/>
    <property type="molecule type" value="Genomic_DNA"/>
</dbReference>
<feature type="transmembrane region" description="Helical" evidence="1">
    <location>
        <begin position="135"/>
        <end position="154"/>
    </location>
</feature>
<feature type="transmembrane region" description="Helical" evidence="1">
    <location>
        <begin position="6"/>
        <end position="24"/>
    </location>
</feature>
<keyword evidence="1" id="KW-0472">Membrane</keyword>
<evidence type="ECO:0000313" key="2">
    <source>
        <dbReference type="EMBL" id="SPL63831.1"/>
    </source>
</evidence>
<feature type="transmembrane region" description="Helical" evidence="1">
    <location>
        <begin position="58"/>
        <end position="77"/>
    </location>
</feature>
<feature type="transmembrane region" description="Helical" evidence="1">
    <location>
        <begin position="362"/>
        <end position="379"/>
    </location>
</feature>
<reference evidence="3" key="1">
    <citation type="submission" date="2017-12" db="EMBL/GenBank/DDBJ databases">
        <authorList>
            <person name="Diaz M."/>
        </authorList>
    </citation>
    <scope>NUCLEOTIDE SEQUENCE [LARGE SCALE GENOMIC DNA]</scope>
    <source>
        <strain evidence="3">FI11154</strain>
    </source>
</reference>
<evidence type="ECO:0000313" key="3">
    <source>
        <dbReference type="Proteomes" id="UP000246073"/>
    </source>
</evidence>
<feature type="transmembrane region" description="Helical" evidence="1">
    <location>
        <begin position="185"/>
        <end position="201"/>
    </location>
</feature>
<feature type="transmembrane region" description="Helical" evidence="1">
    <location>
        <begin position="385"/>
        <end position="406"/>
    </location>
</feature>
<feature type="transmembrane region" description="Helical" evidence="1">
    <location>
        <begin position="208"/>
        <end position="225"/>
    </location>
</feature>
<evidence type="ECO:0000256" key="1">
    <source>
        <dbReference type="SAM" id="Phobius"/>
    </source>
</evidence>
<feature type="transmembrane region" description="Helical" evidence="1">
    <location>
        <begin position="98"/>
        <end position="115"/>
    </location>
</feature>
<sequence>MNLSLTWMFVLLVVAFLATGFLGRPERMYQFPFLAGVMTFGFILPQVPALVYDQFIPAGAYAKTMVMGILALLALALGWQMGNRPIKFLSMSFSERRLLWAAAGLSVFGASFYFLLSRLPGEVSIGVQMTGMPVIWLFFAQLMPYGLAIALLCFARRSSWLALGIILFDLVFYLDRIVVTGKRAEAIQLLLMFLLAFWFYRRWVVPRTLMFIGIIAGTFLMTSMGDYRQVTRAASGFVLDQILDIDYAANFEETLERGGPEMRNAVLRMDEIDRRLEFDYGKFHWNRIVFTYVPAQLVGSQIKDSLYLSTPKPDRNYNPLTGTTETGLIDAFSSFWYFGALKFLLLAWVIRRLWETAMAGEMLGQLVYMFSIVPAMHAISHQTDWVITVWIHMALFLIPILSVCVIRNRSVHLPVSPSGSIPQLIRG</sequence>
<organism evidence="2 3">
    <name type="scientific">Ochrobactrum soli</name>
    <dbReference type="NCBI Taxonomy" id="2448455"/>
    <lineage>
        <taxon>Bacteria</taxon>
        <taxon>Pseudomonadati</taxon>
        <taxon>Pseudomonadota</taxon>
        <taxon>Alphaproteobacteria</taxon>
        <taxon>Hyphomicrobiales</taxon>
        <taxon>Brucellaceae</taxon>
        <taxon>Brucella/Ochrobactrum group</taxon>
        <taxon>Ochrobactrum</taxon>
    </lineage>
</organism>
<dbReference type="AlphaFoldDB" id="A0A2P9HI82"/>
<keyword evidence="1" id="KW-0812">Transmembrane</keyword>
<feature type="transmembrane region" description="Helical" evidence="1">
    <location>
        <begin position="334"/>
        <end position="350"/>
    </location>
</feature>
<feature type="transmembrane region" description="Helical" evidence="1">
    <location>
        <begin position="31"/>
        <end position="52"/>
    </location>
</feature>
<proteinExistence type="predicted"/>
<gene>
    <name evidence="2" type="ORF">OHAE_3763</name>
</gene>
<dbReference type="Proteomes" id="UP000246073">
    <property type="component" value="Unassembled WGS sequence"/>
</dbReference>
<feature type="transmembrane region" description="Helical" evidence="1">
    <location>
        <begin position="161"/>
        <end position="179"/>
    </location>
</feature>
<keyword evidence="1" id="KW-1133">Transmembrane helix</keyword>
<dbReference type="RefSeq" id="WP_109367695.1">
    <property type="nucleotide sequence ID" value="NZ_OOFM01000004.1"/>
</dbReference>